<evidence type="ECO:0000256" key="3">
    <source>
        <dbReference type="ARBA" id="ARBA00022448"/>
    </source>
</evidence>
<gene>
    <name evidence="8" type="ORF">Sjap_022485</name>
</gene>
<dbReference type="PANTHER" id="PTHR31376:SF105">
    <property type="entry name" value="PURINE PERMEASE-RELATED"/>
    <property type="match status" value="1"/>
</dbReference>
<protein>
    <submittedName>
        <fullName evidence="8">Uncharacterized protein</fullName>
    </submittedName>
</protein>
<evidence type="ECO:0000313" key="8">
    <source>
        <dbReference type="EMBL" id="KAK9096988.1"/>
    </source>
</evidence>
<keyword evidence="5 7" id="KW-1133">Transmembrane helix</keyword>
<reference evidence="8 9" key="1">
    <citation type="submission" date="2024-01" db="EMBL/GenBank/DDBJ databases">
        <title>Genome assemblies of Stephania.</title>
        <authorList>
            <person name="Yang L."/>
        </authorList>
    </citation>
    <scope>NUCLEOTIDE SEQUENCE [LARGE SCALE GENOMIC DNA]</scope>
    <source>
        <strain evidence="8">QJT</strain>
        <tissue evidence="8">Leaf</tissue>
    </source>
</reference>
<keyword evidence="3" id="KW-0813">Transport</keyword>
<sequence>MVKQRFTFYSVNSVALMTMGAAALVLQTSGDRPAGVSGGEYLLGFLMMLGSMVTSGLMMPLIELGYSKSTVPLNYAVVMQFQVVQALIANLFCTIGMLINNDFQVLSLGIVGVVHTSSSLFAGIVTALMLPVTEVFAVVAYNEKFTGDKGMALALCLWGFSSYFIGEYKKTKLLQS</sequence>
<keyword evidence="6 7" id="KW-0472">Membrane</keyword>
<evidence type="ECO:0000256" key="5">
    <source>
        <dbReference type="ARBA" id="ARBA00022989"/>
    </source>
</evidence>
<dbReference type="GO" id="GO:0016020">
    <property type="term" value="C:membrane"/>
    <property type="evidence" value="ECO:0007669"/>
    <property type="project" value="UniProtKB-SubCell"/>
</dbReference>
<evidence type="ECO:0000256" key="4">
    <source>
        <dbReference type="ARBA" id="ARBA00022692"/>
    </source>
</evidence>
<feature type="transmembrane region" description="Helical" evidence="7">
    <location>
        <begin position="73"/>
        <end position="93"/>
    </location>
</feature>
<comment type="similarity">
    <text evidence="2">Belongs to the purine permeases (TC 2.A.7.14) family.</text>
</comment>
<name>A0AAP0HPX4_9MAGN</name>
<evidence type="ECO:0000256" key="6">
    <source>
        <dbReference type="ARBA" id="ARBA00023136"/>
    </source>
</evidence>
<feature type="transmembrane region" description="Helical" evidence="7">
    <location>
        <begin position="6"/>
        <end position="26"/>
    </location>
</feature>
<evidence type="ECO:0000256" key="2">
    <source>
        <dbReference type="ARBA" id="ARBA00006213"/>
    </source>
</evidence>
<feature type="transmembrane region" description="Helical" evidence="7">
    <location>
        <begin position="38"/>
        <end position="61"/>
    </location>
</feature>
<comment type="caution">
    <text evidence="8">The sequence shown here is derived from an EMBL/GenBank/DDBJ whole genome shotgun (WGS) entry which is preliminary data.</text>
</comment>
<feature type="transmembrane region" description="Helical" evidence="7">
    <location>
        <begin position="105"/>
        <end position="130"/>
    </location>
</feature>
<evidence type="ECO:0000256" key="7">
    <source>
        <dbReference type="SAM" id="Phobius"/>
    </source>
</evidence>
<dbReference type="PANTHER" id="PTHR31376">
    <property type="entry name" value="OS09G0467300 PROTEIN-RELATED"/>
    <property type="match status" value="1"/>
</dbReference>
<dbReference type="EMBL" id="JBBNAE010000009">
    <property type="protein sequence ID" value="KAK9096988.1"/>
    <property type="molecule type" value="Genomic_DNA"/>
</dbReference>
<keyword evidence="9" id="KW-1185">Reference proteome</keyword>
<evidence type="ECO:0000313" key="9">
    <source>
        <dbReference type="Proteomes" id="UP001417504"/>
    </source>
</evidence>
<dbReference type="Pfam" id="PF16913">
    <property type="entry name" value="PUNUT"/>
    <property type="match status" value="1"/>
</dbReference>
<keyword evidence="4 7" id="KW-0812">Transmembrane</keyword>
<organism evidence="8 9">
    <name type="scientific">Stephania japonica</name>
    <dbReference type="NCBI Taxonomy" id="461633"/>
    <lineage>
        <taxon>Eukaryota</taxon>
        <taxon>Viridiplantae</taxon>
        <taxon>Streptophyta</taxon>
        <taxon>Embryophyta</taxon>
        <taxon>Tracheophyta</taxon>
        <taxon>Spermatophyta</taxon>
        <taxon>Magnoliopsida</taxon>
        <taxon>Ranunculales</taxon>
        <taxon>Menispermaceae</taxon>
        <taxon>Menispermoideae</taxon>
        <taxon>Cissampelideae</taxon>
        <taxon>Stephania</taxon>
    </lineage>
</organism>
<dbReference type="InterPro" id="IPR030182">
    <property type="entry name" value="PUP_plant"/>
</dbReference>
<proteinExistence type="inferred from homology"/>
<dbReference type="Proteomes" id="UP001417504">
    <property type="component" value="Unassembled WGS sequence"/>
</dbReference>
<evidence type="ECO:0000256" key="1">
    <source>
        <dbReference type="ARBA" id="ARBA00004370"/>
    </source>
</evidence>
<dbReference type="GO" id="GO:0005345">
    <property type="term" value="F:purine nucleobase transmembrane transporter activity"/>
    <property type="evidence" value="ECO:0007669"/>
    <property type="project" value="UniProtKB-ARBA"/>
</dbReference>
<comment type="subcellular location">
    <subcellularLocation>
        <location evidence="1">Membrane</location>
    </subcellularLocation>
</comment>
<accession>A0AAP0HPX4</accession>
<dbReference type="GO" id="GO:0015211">
    <property type="term" value="F:purine nucleoside transmembrane transporter activity"/>
    <property type="evidence" value="ECO:0007669"/>
    <property type="project" value="InterPro"/>
</dbReference>
<dbReference type="AlphaFoldDB" id="A0AAP0HPX4"/>